<accession>A0A6F8ZG64</accession>
<dbReference type="PANTHER" id="PTHR38658:SF1">
    <property type="entry name" value="OXPP CYCLE PROTEIN OPCA-RELATED"/>
    <property type="match status" value="1"/>
</dbReference>
<keyword evidence="4" id="KW-1185">Reference proteome</keyword>
<sequence>MTNVHTSSVEWDGRDCDGPAVLHALRQAERAPAAEGRIPMQATVLNLILYVPRDGGTGPDWARVAARIAAVHPARVIVLRAAPGDEHGAPPRLDAHITATFRGLGPGSAPPVLYSEVIDLKPRGDLALRWIDLLQPLVMADLPSSLCWLTVPPGPDFRWDLLATVVDHLITEADRDNPGSWVRMVSAARQHRMEVDDLGWPALTPVRLAVAELADHDPVRVLLASPGATITVNPRLLGYTPTLWLVAWLASRLGWRARECLTLDPEPAPRLWFTCPAGEHTEEERAVEFSRQAEAPLLTIRDARRESLLTVTLEGHTVRAAAEWPGLSVPLVRRHDLPEDDTAGRIVRMLNVWHDPIFTQAWEVFARLLGVHTEEEIV</sequence>
<reference evidence="3 4" key="1">
    <citation type="submission" date="2020-02" db="EMBL/GenBank/DDBJ databases">
        <authorList>
            <person name="Hogendoorn C."/>
        </authorList>
    </citation>
    <scope>NUCLEOTIDE SEQUENCE [LARGE SCALE GENOMIC DNA]</scope>
    <source>
        <strain evidence="3">R501</strain>
    </source>
</reference>
<dbReference type="EMBL" id="LR778114">
    <property type="protein sequence ID" value="CAB1128626.1"/>
    <property type="molecule type" value="Genomic_DNA"/>
</dbReference>
<evidence type="ECO:0000313" key="3">
    <source>
        <dbReference type="EMBL" id="CAB1128626.1"/>
    </source>
</evidence>
<name>A0A6F8ZG64_9FIRM</name>
<dbReference type="AlphaFoldDB" id="A0A6F8ZG64"/>
<dbReference type="InterPro" id="IPR046802">
    <property type="entry name" value="OpcA_G6PD_C"/>
</dbReference>
<feature type="domain" description="Glucose-6-phosphate dehydrogenase assembly protein OpcA N-terminal" evidence="1">
    <location>
        <begin position="65"/>
        <end position="175"/>
    </location>
</feature>
<gene>
    <name evidence="3" type="ORF">R50_1120</name>
</gene>
<dbReference type="KEGG" id="hfv:R50_1120"/>
<evidence type="ECO:0000313" key="4">
    <source>
        <dbReference type="Proteomes" id="UP000503399"/>
    </source>
</evidence>
<evidence type="ECO:0000259" key="1">
    <source>
        <dbReference type="Pfam" id="PF10128"/>
    </source>
</evidence>
<organism evidence="3 4">
    <name type="scientific">Candidatus Hydrogenisulfobacillus filiaventi</name>
    <dbReference type="NCBI Taxonomy" id="2707344"/>
    <lineage>
        <taxon>Bacteria</taxon>
        <taxon>Bacillati</taxon>
        <taxon>Bacillota</taxon>
        <taxon>Clostridia</taxon>
        <taxon>Eubacteriales</taxon>
        <taxon>Clostridiales Family XVII. Incertae Sedis</taxon>
        <taxon>Candidatus Hydrogenisulfobacillus</taxon>
    </lineage>
</organism>
<dbReference type="Pfam" id="PF10128">
    <property type="entry name" value="OpcA_G6PD_assem"/>
    <property type="match status" value="1"/>
</dbReference>
<proteinExistence type="predicted"/>
<dbReference type="PANTHER" id="PTHR38658">
    <property type="entry name" value="OXPP CYCLE PROTEIN OPCA-RELATED"/>
    <property type="match status" value="1"/>
</dbReference>
<feature type="domain" description="Glucose-6-phosphate dehydrogenase assembly protein OpcA C-terminal" evidence="2">
    <location>
        <begin position="195"/>
        <end position="362"/>
    </location>
</feature>
<protein>
    <submittedName>
        <fullName evidence="3">Uncharacterized protein</fullName>
    </submittedName>
</protein>
<dbReference type="Pfam" id="PF20171">
    <property type="entry name" value="OpcA_G6PD_C"/>
    <property type="match status" value="1"/>
</dbReference>
<dbReference type="Proteomes" id="UP000503399">
    <property type="component" value="Chromosome"/>
</dbReference>
<evidence type="ECO:0000259" key="2">
    <source>
        <dbReference type="Pfam" id="PF20171"/>
    </source>
</evidence>
<dbReference type="InterPro" id="IPR046801">
    <property type="entry name" value="OpcA_G6PD_N"/>
</dbReference>
<dbReference type="InterPro" id="IPR004555">
    <property type="entry name" value="G6PDH_assembly_OpcA"/>
</dbReference>